<protein>
    <submittedName>
        <fullName evidence="2">ABC transporter permease</fullName>
    </submittedName>
</protein>
<reference evidence="2 3" key="1">
    <citation type="submission" date="2024-01" db="EMBL/GenBank/DDBJ databases">
        <title>Seven novel Bacillus-like species.</title>
        <authorList>
            <person name="Liu G."/>
        </authorList>
    </citation>
    <scope>NUCLEOTIDE SEQUENCE [LARGE SCALE GENOMIC DNA]</scope>
    <source>
        <strain evidence="2 3">FJAT-51614</strain>
    </source>
</reference>
<keyword evidence="1" id="KW-1133">Transmembrane helix</keyword>
<feature type="transmembrane region" description="Helical" evidence="1">
    <location>
        <begin position="15"/>
        <end position="37"/>
    </location>
</feature>
<keyword evidence="1" id="KW-0812">Transmembrane</keyword>
<evidence type="ECO:0000313" key="3">
    <source>
        <dbReference type="Proteomes" id="UP001364890"/>
    </source>
</evidence>
<evidence type="ECO:0000256" key="1">
    <source>
        <dbReference type="SAM" id="Phobius"/>
    </source>
</evidence>
<gene>
    <name evidence="2" type="ORF">WAX74_10685</name>
</gene>
<organism evidence="2 3">
    <name type="scientific">Psychrobacillus mangrovi</name>
    <dbReference type="NCBI Taxonomy" id="3117745"/>
    <lineage>
        <taxon>Bacteria</taxon>
        <taxon>Bacillati</taxon>
        <taxon>Bacillota</taxon>
        <taxon>Bacilli</taxon>
        <taxon>Bacillales</taxon>
        <taxon>Bacillaceae</taxon>
        <taxon>Psychrobacillus</taxon>
    </lineage>
</organism>
<feature type="transmembrane region" description="Helical" evidence="1">
    <location>
        <begin position="72"/>
        <end position="90"/>
    </location>
</feature>
<evidence type="ECO:0000313" key="2">
    <source>
        <dbReference type="EMBL" id="MEI4770102.1"/>
    </source>
</evidence>
<sequence>MFGEDFYEQVQKKQLSFLMISIIGIVFITGITFTFVIPGLKGFKMFFLFIALLFYFVVANIFVGLFKEKQSLVFIVSLIFSALGMGWRLWLEWGEFSLVEHMNPVVQIGYPCIVAFIILLIFLFSAKFKFQK</sequence>
<dbReference type="RefSeq" id="WP_336497658.1">
    <property type="nucleotide sequence ID" value="NZ_JBAWSY010000006.1"/>
</dbReference>
<comment type="caution">
    <text evidence="2">The sequence shown here is derived from an EMBL/GenBank/DDBJ whole genome shotgun (WGS) entry which is preliminary data.</text>
</comment>
<proteinExistence type="predicted"/>
<dbReference type="EMBL" id="JBAWSY010000006">
    <property type="protein sequence ID" value="MEI4770102.1"/>
    <property type="molecule type" value="Genomic_DNA"/>
</dbReference>
<feature type="transmembrane region" description="Helical" evidence="1">
    <location>
        <begin position="43"/>
        <end position="65"/>
    </location>
</feature>
<accession>A0ABU8F4Z9</accession>
<name>A0ABU8F4Z9_9BACI</name>
<keyword evidence="3" id="KW-1185">Reference proteome</keyword>
<keyword evidence="1" id="KW-0472">Membrane</keyword>
<feature type="transmembrane region" description="Helical" evidence="1">
    <location>
        <begin position="105"/>
        <end position="126"/>
    </location>
</feature>
<dbReference type="Proteomes" id="UP001364890">
    <property type="component" value="Unassembled WGS sequence"/>
</dbReference>